<gene>
    <name evidence="2" type="ORF">SNAT2548_LOCUS12199</name>
</gene>
<evidence type="ECO:0000313" key="2">
    <source>
        <dbReference type="EMBL" id="CAE7249713.1"/>
    </source>
</evidence>
<name>A0A812LN31_9DINO</name>
<dbReference type="AlphaFoldDB" id="A0A812LN31"/>
<organism evidence="2 3">
    <name type="scientific">Symbiodinium natans</name>
    <dbReference type="NCBI Taxonomy" id="878477"/>
    <lineage>
        <taxon>Eukaryota</taxon>
        <taxon>Sar</taxon>
        <taxon>Alveolata</taxon>
        <taxon>Dinophyceae</taxon>
        <taxon>Suessiales</taxon>
        <taxon>Symbiodiniaceae</taxon>
        <taxon>Symbiodinium</taxon>
    </lineage>
</organism>
<evidence type="ECO:0000313" key="3">
    <source>
        <dbReference type="Proteomes" id="UP000604046"/>
    </source>
</evidence>
<feature type="transmembrane region" description="Helical" evidence="1">
    <location>
        <begin position="132"/>
        <end position="153"/>
    </location>
</feature>
<protein>
    <submittedName>
        <fullName evidence="2">Uncharacterized protein</fullName>
    </submittedName>
</protein>
<keyword evidence="3" id="KW-1185">Reference proteome</keyword>
<proteinExistence type="predicted"/>
<feature type="non-terminal residue" evidence="2">
    <location>
        <position position="216"/>
    </location>
</feature>
<sequence>AAYKGFCPDIFGVLFEWLELSRGKLCGKPFFYFEQGLIVARYETVGNYEGNWPRIAKAWKEDSILGSVFTSFLMLLLFVWGMLILTEFRTIYNHLFVLYYMPSTDDDNKLFVQSEDGKAMQIVAVPRSHKYFVLYVVILSRFLIALVVFYVGTNFLTASASLLEIVLNSTALGFLLEVQAGFWGIWAGLGRLEKFGSLSLWRSCTGPTCWDCAWPM</sequence>
<feature type="transmembrane region" description="Helical" evidence="1">
    <location>
        <begin position="165"/>
        <end position="189"/>
    </location>
</feature>
<keyword evidence="1" id="KW-0812">Transmembrane</keyword>
<feature type="transmembrane region" description="Helical" evidence="1">
    <location>
        <begin position="64"/>
        <end position="85"/>
    </location>
</feature>
<keyword evidence="1" id="KW-1133">Transmembrane helix</keyword>
<dbReference type="EMBL" id="CAJNDS010001150">
    <property type="protein sequence ID" value="CAE7249713.1"/>
    <property type="molecule type" value="Genomic_DNA"/>
</dbReference>
<accession>A0A812LN31</accession>
<comment type="caution">
    <text evidence="2">The sequence shown here is derived from an EMBL/GenBank/DDBJ whole genome shotgun (WGS) entry which is preliminary data.</text>
</comment>
<evidence type="ECO:0000256" key="1">
    <source>
        <dbReference type="SAM" id="Phobius"/>
    </source>
</evidence>
<keyword evidence="1" id="KW-0472">Membrane</keyword>
<dbReference type="Proteomes" id="UP000604046">
    <property type="component" value="Unassembled WGS sequence"/>
</dbReference>
<reference evidence="2" key="1">
    <citation type="submission" date="2021-02" db="EMBL/GenBank/DDBJ databases">
        <authorList>
            <person name="Dougan E. K."/>
            <person name="Rhodes N."/>
            <person name="Thang M."/>
            <person name="Chan C."/>
        </authorList>
    </citation>
    <scope>NUCLEOTIDE SEQUENCE</scope>
</reference>